<reference evidence="1 2" key="2">
    <citation type="journal article" date="2006" name="J. Microbiol. Methods">
        <title>Genomic flank-sequencing of plasposon insertion sites for rapid identification of functional genes.</title>
        <authorList>
            <person name="Leveau J.H."/>
            <person name="Gerards S."/>
            <person name="Fritsche K."/>
            <person name="Zondag G."/>
            <person name="van Veen J.A."/>
        </authorList>
    </citation>
    <scope>NUCLEOTIDE SEQUENCE [LARGE SCALE GENOMIC DNA]</scope>
    <source>
        <strain evidence="1 2">Ter331</strain>
    </source>
</reference>
<reference evidence="1 2" key="3">
    <citation type="journal article" date="2008" name="FEMS Microbiol. Ecol.">
        <title>Identification and characterization of genes underlying chitinolysis in Collimonas fungivorans Ter331.</title>
        <authorList>
            <person name="Fritsche K."/>
            <person name="de Boer W."/>
            <person name="Gerards S."/>
            <person name="van den Berg M."/>
            <person name="van Veen J.A."/>
            <person name="Leveau J.H."/>
        </authorList>
    </citation>
    <scope>NUCLEOTIDE SEQUENCE [LARGE SCALE GENOMIC DNA]</scope>
    <source>
        <strain evidence="1 2">Ter331</strain>
    </source>
</reference>
<dbReference type="eggNOG" id="COG3153">
    <property type="taxonomic scope" value="Bacteria"/>
</dbReference>
<protein>
    <recommendedName>
        <fullName evidence="3">N-acetyltransferase domain-containing protein</fullName>
    </recommendedName>
</protein>
<sequence>MFRTACKRAREMGAEQIHISATNSRNTVDFYVRLGCKLLDKPDPELYRLNLKISIYTVCLNHTKADGLRQL</sequence>
<reference evidence="1 2" key="4">
    <citation type="journal article" date="2010" name="Environ. Microbiol.">
        <title>The bacterial genus Collimonas: mycophagy, weathering and other adaptive solutions to life in oligotrophic soil environments.</title>
        <authorList>
            <person name="Leveau J.H."/>
            <person name="Uroz S."/>
            <person name="de Boer W."/>
        </authorList>
    </citation>
    <scope>NUCLEOTIDE SEQUENCE [LARGE SCALE GENOMIC DNA]</scope>
    <source>
        <strain evidence="1 2">Ter331</strain>
    </source>
</reference>
<dbReference type="EMBL" id="CP002745">
    <property type="protein sequence ID" value="AEK62603.1"/>
    <property type="molecule type" value="Genomic_DNA"/>
</dbReference>
<evidence type="ECO:0000313" key="2">
    <source>
        <dbReference type="Proteomes" id="UP000008392"/>
    </source>
</evidence>
<evidence type="ECO:0008006" key="3">
    <source>
        <dbReference type="Google" id="ProtNLM"/>
    </source>
</evidence>
<reference evidence="1 2" key="5">
    <citation type="journal article" date="2011" name="ISME J.">
        <title>Dual transcriptional profiling of a bacterial/fungal confrontation: Collimonas fungivorans versus Aspergillus niger.</title>
        <authorList>
            <person name="Mela F."/>
            <person name="Fritsche K."/>
            <person name="de Boer W."/>
            <person name="van Veen J.A."/>
            <person name="de Graaff L.H."/>
            <person name="van den Berg M."/>
            <person name="Leveau J.H."/>
        </authorList>
    </citation>
    <scope>NUCLEOTIDE SEQUENCE [LARGE SCALE GENOMIC DNA]</scope>
    <source>
        <strain evidence="1 2">Ter331</strain>
    </source>
</reference>
<dbReference type="AlphaFoldDB" id="G0A9I0"/>
<keyword evidence="2" id="KW-1185">Reference proteome</keyword>
<organism evidence="1 2">
    <name type="scientific">Collimonas fungivorans (strain Ter331)</name>
    <dbReference type="NCBI Taxonomy" id="1005048"/>
    <lineage>
        <taxon>Bacteria</taxon>
        <taxon>Pseudomonadati</taxon>
        <taxon>Pseudomonadota</taxon>
        <taxon>Betaproteobacteria</taxon>
        <taxon>Burkholderiales</taxon>
        <taxon>Oxalobacteraceae</taxon>
        <taxon>Collimonas</taxon>
    </lineage>
</organism>
<gene>
    <name evidence="1" type="ordered locus">CFU_2777</name>
</gene>
<reference evidence="2" key="6">
    <citation type="submission" date="2011-05" db="EMBL/GenBank/DDBJ databases">
        <title>Complete sequence of Collimonas fungivorans Ter331.</title>
        <authorList>
            <person name="Leveau J.H."/>
        </authorList>
    </citation>
    <scope>NUCLEOTIDE SEQUENCE [LARGE SCALE GENOMIC DNA]</scope>
    <source>
        <strain evidence="2">Ter331</strain>
    </source>
</reference>
<evidence type="ECO:0000313" key="1">
    <source>
        <dbReference type="EMBL" id="AEK62603.1"/>
    </source>
</evidence>
<proteinExistence type="predicted"/>
<dbReference type="RefSeq" id="WP_014006756.1">
    <property type="nucleotide sequence ID" value="NC_015856.1"/>
</dbReference>
<dbReference type="HOGENOM" id="CLU_2733059_0_0_4"/>
<accession>G0A9I0</accession>
<dbReference type="KEGG" id="cfu:CFU_2777"/>
<dbReference type="STRING" id="1005048.CFU_2777"/>
<name>G0A9I0_COLFT</name>
<dbReference type="Proteomes" id="UP000008392">
    <property type="component" value="Chromosome"/>
</dbReference>
<reference evidence="1 2" key="1">
    <citation type="journal article" date="2004" name="Environ. Microbiol.">
        <title>Phylogeny-function analysis of (meta)genomic libraries: screening for expression of ribosomal RNA genes by large-insert library fluorescent in situ hybridization (LIL-FISH).</title>
        <authorList>
            <person name="Leveau J.H."/>
            <person name="Gerards S."/>
            <person name="de Boer W."/>
            <person name="van Veen J.A."/>
        </authorList>
    </citation>
    <scope>NUCLEOTIDE SEQUENCE [LARGE SCALE GENOMIC DNA]</scope>
    <source>
        <strain evidence="1 2">Ter331</strain>
    </source>
</reference>